<reference evidence="2 3" key="1">
    <citation type="journal article" date="2017" name="Gigascience">
        <title>Genome sequence of the small brown planthopper, Laodelphax striatellus.</title>
        <authorList>
            <person name="Zhu J."/>
            <person name="Jiang F."/>
            <person name="Wang X."/>
            <person name="Yang P."/>
            <person name="Bao Y."/>
            <person name="Zhao W."/>
            <person name="Wang W."/>
            <person name="Lu H."/>
            <person name="Wang Q."/>
            <person name="Cui N."/>
            <person name="Li J."/>
            <person name="Chen X."/>
            <person name="Luo L."/>
            <person name="Yu J."/>
            <person name="Kang L."/>
            <person name="Cui F."/>
        </authorList>
    </citation>
    <scope>NUCLEOTIDE SEQUENCE [LARGE SCALE GENOMIC DNA]</scope>
    <source>
        <strain evidence="2">Lst14</strain>
    </source>
</reference>
<name>A0A482XCF8_LAOST</name>
<evidence type="ECO:0000256" key="1">
    <source>
        <dbReference type="SAM" id="MobiDB-lite"/>
    </source>
</evidence>
<dbReference type="InParanoid" id="A0A482XCF8"/>
<gene>
    <name evidence="2" type="ORF">LSTR_LSTR001697</name>
</gene>
<feature type="compositionally biased region" description="Polar residues" evidence="1">
    <location>
        <begin position="354"/>
        <end position="394"/>
    </location>
</feature>
<dbReference type="STRING" id="195883.A0A482XCF8"/>
<keyword evidence="3" id="KW-1185">Reference proteome</keyword>
<accession>A0A482XCF8</accession>
<dbReference type="Proteomes" id="UP000291343">
    <property type="component" value="Unassembled WGS sequence"/>
</dbReference>
<feature type="compositionally biased region" description="Low complexity" evidence="1">
    <location>
        <begin position="395"/>
        <end position="428"/>
    </location>
</feature>
<organism evidence="2 3">
    <name type="scientific">Laodelphax striatellus</name>
    <name type="common">Small brown planthopper</name>
    <name type="synonym">Delphax striatella</name>
    <dbReference type="NCBI Taxonomy" id="195883"/>
    <lineage>
        <taxon>Eukaryota</taxon>
        <taxon>Metazoa</taxon>
        <taxon>Ecdysozoa</taxon>
        <taxon>Arthropoda</taxon>
        <taxon>Hexapoda</taxon>
        <taxon>Insecta</taxon>
        <taxon>Pterygota</taxon>
        <taxon>Neoptera</taxon>
        <taxon>Paraneoptera</taxon>
        <taxon>Hemiptera</taxon>
        <taxon>Auchenorrhyncha</taxon>
        <taxon>Fulgoroidea</taxon>
        <taxon>Delphacidae</taxon>
        <taxon>Criomorphinae</taxon>
        <taxon>Laodelphax</taxon>
    </lineage>
</organism>
<proteinExistence type="predicted"/>
<dbReference type="EMBL" id="QKKF02012754">
    <property type="protein sequence ID" value="RZF43436.1"/>
    <property type="molecule type" value="Genomic_DNA"/>
</dbReference>
<feature type="region of interest" description="Disordered" evidence="1">
    <location>
        <begin position="1"/>
        <end position="21"/>
    </location>
</feature>
<sequence length="471" mass="53629">MILHHNRQPQPNHNHNSQKKKMSTTLFMIQLRLMMQELDSSKIVNTWIYSVSTSKPLVSHCQQGDRTTVTQSDVIGLGEIKAIAGCTLSTSLDNLLPTTGVGGDLELSKRVMSMVAPSPKVLQFPTNTHVLPKLQRLVSNTLLAVTTLAILFYWRGFPQRPWRRPKVEITPTPGSPAVAEKPPATKCVKMMSVPVKEQSSPVKPPKKKKLHGTAQAVVLNSPSQTVIEIISALKDNFADNRTVHQLTTELLHLKPNPKAHALNFLNILEEEHTTIIARYKLDGVKDEFLEFVKEQLDRQVINVLVDALPNQLRAHLQTLNVSNLQQARQAIISKSSAVLKHLGFTTDVTKMQSKNYNDDQTSNPQQRQQSFHNSRQSNHDQLYSKPRQFNQNQMQSKPQFNQSQSFSKQQNSNSFRPFNQNRNFNQNPSRLEQLEHKVDKLTEFFRTKLEQQAKDIVIDLFDFLRPTKYSV</sequence>
<comment type="caution">
    <text evidence="2">The sequence shown here is derived from an EMBL/GenBank/DDBJ whole genome shotgun (WGS) entry which is preliminary data.</text>
</comment>
<evidence type="ECO:0000313" key="3">
    <source>
        <dbReference type="Proteomes" id="UP000291343"/>
    </source>
</evidence>
<dbReference type="AlphaFoldDB" id="A0A482XCF8"/>
<protein>
    <submittedName>
        <fullName evidence="2">Uncharacterized protein</fullName>
    </submittedName>
</protein>
<evidence type="ECO:0000313" key="2">
    <source>
        <dbReference type="EMBL" id="RZF43436.1"/>
    </source>
</evidence>
<feature type="region of interest" description="Disordered" evidence="1">
    <location>
        <begin position="354"/>
        <end position="428"/>
    </location>
</feature>